<evidence type="ECO:0000313" key="2">
    <source>
        <dbReference type="Proteomes" id="UP001596306"/>
    </source>
</evidence>
<comment type="caution">
    <text evidence="1">The sequence shown here is derived from an EMBL/GenBank/DDBJ whole genome shotgun (WGS) entry which is preliminary data.</text>
</comment>
<accession>A0ABW1VDJ0</accession>
<dbReference type="RefSeq" id="WP_386727985.1">
    <property type="nucleotide sequence ID" value="NZ_JBHSTP010000001.1"/>
</dbReference>
<dbReference type="EMBL" id="JBHSTP010000001">
    <property type="protein sequence ID" value="MFC6355322.1"/>
    <property type="molecule type" value="Genomic_DNA"/>
</dbReference>
<name>A0ABW1VDJ0_9MICO</name>
<protein>
    <submittedName>
        <fullName evidence="1">Uncharacterized protein</fullName>
    </submittedName>
</protein>
<reference evidence="2" key="1">
    <citation type="journal article" date="2019" name="Int. J. Syst. Evol. Microbiol.">
        <title>The Global Catalogue of Microorganisms (GCM) 10K type strain sequencing project: providing services to taxonomists for standard genome sequencing and annotation.</title>
        <authorList>
            <consortium name="The Broad Institute Genomics Platform"/>
            <consortium name="The Broad Institute Genome Sequencing Center for Infectious Disease"/>
            <person name="Wu L."/>
            <person name="Ma J."/>
        </authorList>
    </citation>
    <scope>NUCLEOTIDE SEQUENCE [LARGE SCALE GENOMIC DNA]</scope>
    <source>
        <strain evidence="2">CCUG 43304</strain>
    </source>
</reference>
<organism evidence="1 2">
    <name type="scientific">Luethyella okanaganae</name>
    <dbReference type="NCBI Taxonomy" id="69372"/>
    <lineage>
        <taxon>Bacteria</taxon>
        <taxon>Bacillati</taxon>
        <taxon>Actinomycetota</taxon>
        <taxon>Actinomycetes</taxon>
        <taxon>Micrococcales</taxon>
        <taxon>Microbacteriaceae</taxon>
        <taxon>Luethyella</taxon>
    </lineage>
</organism>
<keyword evidence="2" id="KW-1185">Reference proteome</keyword>
<dbReference type="Proteomes" id="UP001596306">
    <property type="component" value="Unassembled WGS sequence"/>
</dbReference>
<proteinExistence type="predicted"/>
<evidence type="ECO:0000313" key="1">
    <source>
        <dbReference type="EMBL" id="MFC6355322.1"/>
    </source>
</evidence>
<sequence length="254" mass="28879">MAGALLEHTLLNQDEFFEHVRKAFERGLSHKLSGGRPYDEAADFLSDEEVTAIAKLTEGPIGSDIPRKEPVVHQSLRTRQGLSPRYNREESLENIQLRYDRTLPIARFTIPRLAADPVVSRDLLSLKDDGWLDWQLMMAITTIVGNARPAWEGIELRLDTPPAEQHRANELIRREELPSDPELPRDSFTRERLESMLEFAALLVLPSYGLQSHARTPNGPKIIEVLRNRYRFGEDDVLHPDLFATGAGQDHSKD</sequence>
<gene>
    <name evidence="1" type="ORF">ACFQB0_04260</name>
</gene>